<dbReference type="EMBL" id="MT024868">
    <property type="protein sequence ID" value="QIN94348.1"/>
    <property type="molecule type" value="Genomic_DNA"/>
</dbReference>
<dbReference type="Proteomes" id="UP000500909">
    <property type="component" value="Segment"/>
</dbReference>
<dbReference type="PANTHER" id="PTHR34700:SF4">
    <property type="entry name" value="PHAGE-LIKE ELEMENT PBSX PROTEIN XKDP"/>
    <property type="match status" value="1"/>
</dbReference>
<reference evidence="2 3" key="1">
    <citation type="submission" date="2020-02" db="EMBL/GenBank/DDBJ databases">
        <authorList>
            <person name="Bojorquez D.A."/>
            <person name="Alcantara J.K.D.L."/>
            <person name="Arambulo J.M.L."/>
            <person name="Budzinski C.A."/>
            <person name="Campbell G.A."/>
            <person name="Dosanjh M.K."/>
            <person name="Gallardo M.A."/>
            <person name="Huang C."/>
            <person name="Nguyen N."/>
            <person name="Yee O.M."/>
            <person name="Ngo R.T."/>
            <person name="Kapinos A."/>
            <person name="Freise A.C."/>
            <person name="Reddi K."/>
            <person name="Moberg-Parker J."/>
            <person name="Garlena R.A."/>
            <person name="Russell D.A."/>
            <person name="Pope W.H."/>
            <person name="Jacobs-Sera D."/>
            <person name="Hatfull G.F."/>
        </authorList>
    </citation>
    <scope>NUCLEOTIDE SEQUENCE [LARGE SCALE GENOMIC DNA]</scope>
</reference>
<dbReference type="PROSITE" id="PS51782">
    <property type="entry name" value="LYSM"/>
    <property type="match status" value="1"/>
</dbReference>
<accession>A0A6G8R314</accession>
<keyword evidence="3" id="KW-1185">Reference proteome</keyword>
<protein>
    <submittedName>
        <fullName evidence="2">LysM-like endolysin</fullName>
    </submittedName>
</protein>
<dbReference type="InterPro" id="IPR052196">
    <property type="entry name" value="Bact_Kbp"/>
</dbReference>
<dbReference type="InterPro" id="IPR036779">
    <property type="entry name" value="LysM_dom_sf"/>
</dbReference>
<feature type="domain" description="LysM" evidence="1">
    <location>
        <begin position="168"/>
        <end position="218"/>
    </location>
</feature>
<dbReference type="CDD" id="cd00118">
    <property type="entry name" value="LysM"/>
    <property type="match status" value="1"/>
</dbReference>
<dbReference type="PANTHER" id="PTHR34700">
    <property type="entry name" value="POTASSIUM BINDING PROTEIN KBP"/>
    <property type="match status" value="1"/>
</dbReference>
<evidence type="ECO:0000313" key="2">
    <source>
        <dbReference type="EMBL" id="QIN94348.1"/>
    </source>
</evidence>
<evidence type="ECO:0000313" key="3">
    <source>
        <dbReference type="Proteomes" id="UP000500909"/>
    </source>
</evidence>
<dbReference type="SMART" id="SM00257">
    <property type="entry name" value="LysM"/>
    <property type="match status" value="1"/>
</dbReference>
<dbReference type="SUPFAM" id="SSF54106">
    <property type="entry name" value="LysM domain"/>
    <property type="match status" value="1"/>
</dbReference>
<dbReference type="Pfam" id="PF01476">
    <property type="entry name" value="LysM"/>
    <property type="match status" value="1"/>
</dbReference>
<gene>
    <name evidence="2" type="primary">19</name>
    <name evidence="2" type="ORF">SEA_ABBA_19</name>
</gene>
<dbReference type="RefSeq" id="YP_009887285.1">
    <property type="nucleotide sequence ID" value="NC_049498.1"/>
</dbReference>
<dbReference type="InterPro" id="IPR018392">
    <property type="entry name" value="LysM"/>
</dbReference>
<dbReference type="Gene3D" id="3.10.350.10">
    <property type="entry name" value="LysM domain"/>
    <property type="match status" value="1"/>
</dbReference>
<evidence type="ECO:0000259" key="1">
    <source>
        <dbReference type="PROSITE" id="PS51782"/>
    </source>
</evidence>
<sequence>MVAVLVKKPATKQTMTIVTASGARLSMYNSPPQFDAKNVAEFGSIARQGQKAITRRRGPGLASLGFTQRISSKDYTQSIERVAATLTRLGRDGTKIRFTGGSPEFEQANWWFIKDLSVSVTQRATNNEASRIELTWSLEEAVDVAVSISRVTPPKRPAPVRRIGAPSRTYKVVRGDTLWGIAYRFLRNGTRWPEIYNLNRGVIGRNPNFILPGQVFRIPG</sequence>
<proteinExistence type="predicted"/>
<dbReference type="GeneID" id="55816740"/>
<organism evidence="2 3">
    <name type="scientific">Arthrobacter phage Abba</name>
    <dbReference type="NCBI Taxonomy" id="2713256"/>
    <lineage>
        <taxon>Viruses</taxon>
        <taxon>Duplodnaviria</taxon>
        <taxon>Heunggongvirae</taxon>
        <taxon>Uroviricota</taxon>
        <taxon>Caudoviricetes</taxon>
        <taxon>Berryhillviridae</taxon>
        <taxon>Ayohtrevirus</taxon>
        <taxon>Ayohtrevirus abba</taxon>
    </lineage>
</organism>
<dbReference type="KEGG" id="vg:55816740"/>
<name>A0A6G8R314_9CAUD</name>